<dbReference type="AlphaFoldDB" id="A0A0L6UMI0"/>
<dbReference type="Proteomes" id="UP000037035">
    <property type="component" value="Unassembled WGS sequence"/>
</dbReference>
<dbReference type="VEuPathDB" id="FungiDB:VP01_4826g2"/>
<evidence type="ECO:0000313" key="2">
    <source>
        <dbReference type="Proteomes" id="UP000037035"/>
    </source>
</evidence>
<dbReference type="EMBL" id="LAVV01009972">
    <property type="protein sequence ID" value="KNZ49729.1"/>
    <property type="molecule type" value="Genomic_DNA"/>
</dbReference>
<gene>
    <name evidence="1" type="ORF">VP01_4826g2</name>
</gene>
<comment type="caution">
    <text evidence="1">The sequence shown here is derived from an EMBL/GenBank/DDBJ whole genome shotgun (WGS) entry which is preliminary data.</text>
</comment>
<protein>
    <submittedName>
        <fullName evidence="1">Uncharacterized protein</fullName>
    </submittedName>
</protein>
<proteinExistence type="predicted"/>
<reference evidence="1 2" key="1">
    <citation type="submission" date="2015-08" db="EMBL/GenBank/DDBJ databases">
        <title>Next Generation Sequencing and Analysis of the Genome of Puccinia sorghi L Schw, the Causal Agent of Maize Common Rust.</title>
        <authorList>
            <person name="Rochi L."/>
            <person name="Burguener G."/>
            <person name="Darino M."/>
            <person name="Turjanski A."/>
            <person name="Kreff E."/>
            <person name="Dieguez M.J."/>
            <person name="Sacco F."/>
        </authorList>
    </citation>
    <scope>NUCLEOTIDE SEQUENCE [LARGE SCALE GENOMIC DNA]</scope>
    <source>
        <strain evidence="1 2">RO10H11247</strain>
    </source>
</reference>
<dbReference type="STRING" id="27349.A0A0L6UMI0"/>
<name>A0A0L6UMI0_9BASI</name>
<sequence length="149" mass="16889">MLSLPSLPYSLQPYYNYFTSDMFLVDQNKCLPQTFTWEHCHSPRRGQAGSTFNLEGSHHTGYNGKSFDHECGQFLYKRFLIKQQGPNSFTLLSYDAVAQALKSTHQALHSSLTQYHLENTGGRSNGLNYKYSAGLASSVKLVKIKRPVF</sequence>
<keyword evidence="2" id="KW-1185">Reference proteome</keyword>
<organism evidence="1 2">
    <name type="scientific">Puccinia sorghi</name>
    <dbReference type="NCBI Taxonomy" id="27349"/>
    <lineage>
        <taxon>Eukaryota</taxon>
        <taxon>Fungi</taxon>
        <taxon>Dikarya</taxon>
        <taxon>Basidiomycota</taxon>
        <taxon>Pucciniomycotina</taxon>
        <taxon>Pucciniomycetes</taxon>
        <taxon>Pucciniales</taxon>
        <taxon>Pucciniaceae</taxon>
        <taxon>Puccinia</taxon>
    </lineage>
</organism>
<accession>A0A0L6UMI0</accession>
<dbReference type="OrthoDB" id="3233140at2759"/>
<evidence type="ECO:0000313" key="1">
    <source>
        <dbReference type="EMBL" id="KNZ49729.1"/>
    </source>
</evidence>